<feature type="region of interest" description="Disordered" evidence="5">
    <location>
        <begin position="344"/>
        <end position="380"/>
    </location>
</feature>
<dbReference type="Pfam" id="PF00270">
    <property type="entry name" value="DEAD"/>
    <property type="match status" value="1"/>
</dbReference>
<reference evidence="7 8" key="1">
    <citation type="submission" date="2024-01" db="EMBL/GenBank/DDBJ databases">
        <title>Genome assemblies of Stephania.</title>
        <authorList>
            <person name="Yang L."/>
        </authorList>
    </citation>
    <scope>NUCLEOTIDE SEQUENCE [LARGE SCALE GENOMIC DNA]</scope>
    <source>
        <strain evidence="7">QJT</strain>
        <tissue evidence="7">Leaf</tissue>
    </source>
</reference>
<evidence type="ECO:0000313" key="8">
    <source>
        <dbReference type="Proteomes" id="UP001417504"/>
    </source>
</evidence>
<evidence type="ECO:0000256" key="5">
    <source>
        <dbReference type="SAM" id="MobiDB-lite"/>
    </source>
</evidence>
<name>A0AAP0I8D2_9MAGN</name>
<feature type="region of interest" description="Disordered" evidence="5">
    <location>
        <begin position="1"/>
        <end position="24"/>
    </location>
</feature>
<keyword evidence="4" id="KW-0067">ATP-binding</keyword>
<dbReference type="Proteomes" id="UP001417504">
    <property type="component" value="Unassembled WGS sequence"/>
</dbReference>
<evidence type="ECO:0000259" key="6">
    <source>
        <dbReference type="Pfam" id="PF00270"/>
    </source>
</evidence>
<accession>A0AAP0I8D2</accession>
<keyword evidence="8" id="KW-1185">Reference proteome</keyword>
<evidence type="ECO:0000256" key="2">
    <source>
        <dbReference type="ARBA" id="ARBA00022801"/>
    </source>
</evidence>
<dbReference type="AlphaFoldDB" id="A0AAP0I8D2"/>
<evidence type="ECO:0000256" key="4">
    <source>
        <dbReference type="ARBA" id="ARBA00022840"/>
    </source>
</evidence>
<feature type="domain" description="DEAD/DEAH-box helicase" evidence="6">
    <location>
        <begin position="81"/>
        <end position="161"/>
    </location>
</feature>
<dbReference type="PANTHER" id="PTHR47960">
    <property type="entry name" value="DEAD-BOX ATP-DEPENDENT RNA HELICASE 50"/>
    <property type="match status" value="1"/>
</dbReference>
<dbReference type="GO" id="GO:0004386">
    <property type="term" value="F:helicase activity"/>
    <property type="evidence" value="ECO:0007669"/>
    <property type="project" value="UniProtKB-KW"/>
</dbReference>
<evidence type="ECO:0000256" key="1">
    <source>
        <dbReference type="ARBA" id="ARBA00022741"/>
    </source>
</evidence>
<keyword evidence="3" id="KW-0347">Helicase</keyword>
<dbReference type="InterPro" id="IPR011545">
    <property type="entry name" value="DEAD/DEAH_box_helicase_dom"/>
</dbReference>
<gene>
    <name evidence="7" type="ORF">Sjap_018623</name>
</gene>
<dbReference type="GO" id="GO:0003676">
    <property type="term" value="F:nucleic acid binding"/>
    <property type="evidence" value="ECO:0007669"/>
    <property type="project" value="InterPro"/>
</dbReference>
<protein>
    <recommendedName>
        <fullName evidence="6">DEAD/DEAH-box helicase domain-containing protein</fullName>
    </recommendedName>
</protein>
<dbReference type="Gene3D" id="3.40.50.300">
    <property type="entry name" value="P-loop containing nucleotide triphosphate hydrolases"/>
    <property type="match status" value="1"/>
</dbReference>
<proteinExistence type="predicted"/>
<feature type="compositionally biased region" description="Low complexity" evidence="5">
    <location>
        <begin position="344"/>
        <end position="356"/>
    </location>
</feature>
<keyword evidence="2" id="KW-0378">Hydrolase</keyword>
<dbReference type="GO" id="GO:0005524">
    <property type="term" value="F:ATP binding"/>
    <property type="evidence" value="ECO:0007669"/>
    <property type="project" value="UniProtKB-KW"/>
</dbReference>
<evidence type="ECO:0000313" key="7">
    <source>
        <dbReference type="EMBL" id="KAK9110563.1"/>
    </source>
</evidence>
<dbReference type="SUPFAM" id="SSF52540">
    <property type="entry name" value="P-loop containing nucleoside triphosphate hydrolases"/>
    <property type="match status" value="2"/>
</dbReference>
<comment type="caution">
    <text evidence="7">The sequence shown here is derived from an EMBL/GenBank/DDBJ whole genome shotgun (WGS) entry which is preliminary data.</text>
</comment>
<sequence length="393" mass="43664">MESKTSTVFEVMEEKRDTLEGESSGDEEGLYVKLLGRDSRDVEALKAVFYGKMREGRVGEGVKYVERLIEVQPEESICHHARFRSIMVSGGGRLRPQEDSLNVPFDMLVRTPGTVMQHIDSGNLVYGAIKYLVLDEADTMFDHGFGPDIRKFLGPLKNCALNSDDQGFQTVLAMQKLVDEEFQGIVYLRTSTLHKKIASARHDFIKLSGAENKLGSLLQVLEPSLAKVDRVLVFCNTLNSSRAVDHFLGGSQIYTVNYHWERQKRRCKVPDQSTEGAEKGIGKSFESEKQQQHFISKACNFTQTSHGKAAPTQSAKRKTLVTKAGVKSASSQTKRVTTVIKTPKFSKPSSFTSTSKRGSPGVSIQSHQSRRMVAPSSPQLRSSMSWCLEGGVF</sequence>
<dbReference type="InterPro" id="IPR027417">
    <property type="entry name" value="P-loop_NTPase"/>
</dbReference>
<evidence type="ECO:0000256" key="3">
    <source>
        <dbReference type="ARBA" id="ARBA00022806"/>
    </source>
</evidence>
<dbReference type="GO" id="GO:0016787">
    <property type="term" value="F:hydrolase activity"/>
    <property type="evidence" value="ECO:0007669"/>
    <property type="project" value="UniProtKB-KW"/>
</dbReference>
<dbReference type="EMBL" id="JBBNAE010000007">
    <property type="protein sequence ID" value="KAK9110563.1"/>
    <property type="molecule type" value="Genomic_DNA"/>
</dbReference>
<keyword evidence="1" id="KW-0547">Nucleotide-binding</keyword>
<organism evidence="7 8">
    <name type="scientific">Stephania japonica</name>
    <dbReference type="NCBI Taxonomy" id="461633"/>
    <lineage>
        <taxon>Eukaryota</taxon>
        <taxon>Viridiplantae</taxon>
        <taxon>Streptophyta</taxon>
        <taxon>Embryophyta</taxon>
        <taxon>Tracheophyta</taxon>
        <taxon>Spermatophyta</taxon>
        <taxon>Magnoliopsida</taxon>
        <taxon>Ranunculales</taxon>
        <taxon>Menispermaceae</taxon>
        <taxon>Menispermoideae</taxon>
        <taxon>Cissampelideae</taxon>
        <taxon>Stephania</taxon>
    </lineage>
</organism>